<dbReference type="PIRSF" id="PIRSF000714">
    <property type="entry name" value="HIT"/>
    <property type="match status" value="1"/>
</dbReference>
<gene>
    <name evidence="3" type="ORF">GGR30_002304</name>
</gene>
<dbReference type="InterPro" id="IPR026026">
    <property type="entry name" value="HIT_Hint"/>
</dbReference>
<dbReference type="GO" id="GO:0016787">
    <property type="term" value="F:hydrolase activity"/>
    <property type="evidence" value="ECO:0007669"/>
    <property type="project" value="UniProtKB-KW"/>
</dbReference>
<keyword evidence="3" id="KW-0378">Hydrolase</keyword>
<comment type="caution">
    <text evidence="1">Lacks conserved residue(s) required for the propagation of feature annotation.</text>
</comment>
<proteinExistence type="predicted"/>
<dbReference type="InterPro" id="IPR036265">
    <property type="entry name" value="HIT-like_sf"/>
</dbReference>
<evidence type="ECO:0000313" key="4">
    <source>
        <dbReference type="Proteomes" id="UP000530571"/>
    </source>
</evidence>
<dbReference type="Pfam" id="PF01230">
    <property type="entry name" value="HIT"/>
    <property type="match status" value="1"/>
</dbReference>
<dbReference type="Proteomes" id="UP000530571">
    <property type="component" value="Unassembled WGS sequence"/>
</dbReference>
<feature type="domain" description="HIT" evidence="2">
    <location>
        <begin position="41"/>
        <end position="110"/>
    </location>
</feature>
<dbReference type="EMBL" id="JACIDZ010000007">
    <property type="protein sequence ID" value="MBB4122372.1"/>
    <property type="molecule type" value="Genomic_DNA"/>
</dbReference>
<reference evidence="3 4" key="1">
    <citation type="submission" date="2020-08" db="EMBL/GenBank/DDBJ databases">
        <title>Genomic Encyclopedia of Type Strains, Phase IV (KMG-IV): sequencing the most valuable type-strain genomes for metagenomic binning, comparative biology and taxonomic classification.</title>
        <authorList>
            <person name="Goeker M."/>
        </authorList>
    </citation>
    <scope>NUCLEOTIDE SEQUENCE [LARGE SCALE GENOMIC DNA]</scope>
    <source>
        <strain evidence="3 4">DSM 28101</strain>
    </source>
</reference>
<dbReference type="PROSITE" id="PS51084">
    <property type="entry name" value="HIT_2"/>
    <property type="match status" value="1"/>
</dbReference>
<dbReference type="SUPFAM" id="SSF54197">
    <property type="entry name" value="HIT-like"/>
    <property type="match status" value="1"/>
</dbReference>
<keyword evidence="4" id="KW-1185">Reference proteome</keyword>
<organism evidence="3 4">
    <name type="scientific">Martelella radicis</name>
    <dbReference type="NCBI Taxonomy" id="1397476"/>
    <lineage>
        <taxon>Bacteria</taxon>
        <taxon>Pseudomonadati</taxon>
        <taxon>Pseudomonadota</taxon>
        <taxon>Alphaproteobacteria</taxon>
        <taxon>Hyphomicrobiales</taxon>
        <taxon>Aurantimonadaceae</taxon>
        <taxon>Martelella</taxon>
    </lineage>
</organism>
<name>A0A7W6KJR3_9HYPH</name>
<dbReference type="AlphaFoldDB" id="A0A7W6KJR3"/>
<dbReference type="Gene3D" id="3.30.428.10">
    <property type="entry name" value="HIT-like"/>
    <property type="match status" value="1"/>
</dbReference>
<evidence type="ECO:0000256" key="1">
    <source>
        <dbReference type="PROSITE-ProRule" id="PRU00464"/>
    </source>
</evidence>
<comment type="caution">
    <text evidence="3">The sequence shown here is derived from an EMBL/GenBank/DDBJ whole genome shotgun (WGS) entry which is preliminary data.</text>
</comment>
<evidence type="ECO:0000259" key="2">
    <source>
        <dbReference type="PROSITE" id="PS51084"/>
    </source>
</evidence>
<dbReference type="InterPro" id="IPR011146">
    <property type="entry name" value="HIT-like"/>
</dbReference>
<accession>A0A7W6KJR3</accession>
<evidence type="ECO:0000313" key="3">
    <source>
        <dbReference type="EMBL" id="MBB4122372.1"/>
    </source>
</evidence>
<sequence length="142" mass="16021">MNRDDMQGFTLDERLQRDSALIATLGLSELRLMRDKRWPWLLLVPQRPDVSEVFELAPLDQTMLTFEINEVARALKEATGADKINIAAIGNMVRQLHVHVIARFEGDTNWPGPVWGHGTAEPFSEDEMAALAHKITEAMARS</sequence>
<protein>
    <submittedName>
        <fullName evidence="3">Diadenosine tetraphosphate (Ap4A) HIT family hydrolase</fullName>
    </submittedName>
</protein>